<dbReference type="PANTHER" id="PTHR43156:SF2">
    <property type="entry name" value="STAGE II SPORULATION PROTEIN E"/>
    <property type="match status" value="1"/>
</dbReference>
<dbReference type="PROSITE" id="PS50801">
    <property type="entry name" value="STAS"/>
    <property type="match status" value="1"/>
</dbReference>
<reference evidence="3 4" key="1">
    <citation type="submission" date="2015-10" db="EMBL/GenBank/DDBJ databases">
        <title>Mycobacterium gordonae draft genome assembly.</title>
        <authorList>
            <person name="Ustinova V."/>
            <person name="Smirnova T."/>
            <person name="Blagodatskikh K."/>
            <person name="Varlamov D."/>
            <person name="Larionova E."/>
            <person name="Chernousova L."/>
        </authorList>
    </citation>
    <scope>NUCLEOTIDE SEQUENCE [LARGE SCALE GENOMIC DNA]</scope>
    <source>
        <strain evidence="3 4">CTRI 14-8773</strain>
    </source>
</reference>
<dbReference type="InterPro" id="IPR036513">
    <property type="entry name" value="STAS_dom_sf"/>
</dbReference>
<keyword evidence="1" id="KW-0378">Hydrolase</keyword>
<dbReference type="Gene3D" id="3.30.750.24">
    <property type="entry name" value="STAS domain"/>
    <property type="match status" value="1"/>
</dbReference>
<feature type="domain" description="STAS" evidence="2">
    <location>
        <begin position="552"/>
        <end position="656"/>
    </location>
</feature>
<dbReference type="InterPro" id="IPR052016">
    <property type="entry name" value="Bact_Sigma-Reg"/>
</dbReference>
<dbReference type="SMART" id="SM00331">
    <property type="entry name" value="PP2C_SIG"/>
    <property type="match status" value="1"/>
</dbReference>
<gene>
    <name evidence="3" type="ORF">AO501_01960</name>
</gene>
<dbReference type="Pfam" id="PF08448">
    <property type="entry name" value="PAS_4"/>
    <property type="match status" value="1"/>
</dbReference>
<dbReference type="CDD" id="cd16936">
    <property type="entry name" value="HATPase_RsbW-like"/>
    <property type="match status" value="1"/>
</dbReference>
<dbReference type="EMBL" id="LKTM01000349">
    <property type="protein sequence ID" value="KQH76592.1"/>
    <property type="molecule type" value="Genomic_DNA"/>
</dbReference>
<dbReference type="Pfam" id="PF01740">
    <property type="entry name" value="STAS"/>
    <property type="match status" value="1"/>
</dbReference>
<evidence type="ECO:0000313" key="3">
    <source>
        <dbReference type="EMBL" id="KQH76592.1"/>
    </source>
</evidence>
<dbReference type="Gene3D" id="3.30.450.20">
    <property type="entry name" value="PAS domain"/>
    <property type="match status" value="1"/>
</dbReference>
<dbReference type="InterPro" id="IPR036457">
    <property type="entry name" value="PPM-type-like_dom_sf"/>
</dbReference>
<evidence type="ECO:0000259" key="2">
    <source>
        <dbReference type="PROSITE" id="PS50801"/>
    </source>
</evidence>
<dbReference type="InterPro" id="IPR001932">
    <property type="entry name" value="PPM-type_phosphatase-like_dom"/>
</dbReference>
<comment type="caution">
    <text evidence="3">The sequence shown here is derived from an EMBL/GenBank/DDBJ whole genome shotgun (WGS) entry which is preliminary data.</text>
</comment>
<dbReference type="Gene3D" id="3.30.565.10">
    <property type="entry name" value="Histidine kinase-like ATPase, C-terminal domain"/>
    <property type="match status" value="1"/>
</dbReference>
<dbReference type="InterPro" id="IPR003594">
    <property type="entry name" value="HATPase_dom"/>
</dbReference>
<dbReference type="Pfam" id="PF07228">
    <property type="entry name" value="SpoIIE"/>
    <property type="match status" value="1"/>
</dbReference>
<dbReference type="InterPro" id="IPR036890">
    <property type="entry name" value="HATPase_C_sf"/>
</dbReference>
<organism evidence="3 4">
    <name type="scientific">Mycobacterium gordonae</name>
    <dbReference type="NCBI Taxonomy" id="1778"/>
    <lineage>
        <taxon>Bacteria</taxon>
        <taxon>Bacillati</taxon>
        <taxon>Actinomycetota</taxon>
        <taxon>Actinomycetes</taxon>
        <taxon>Mycobacteriales</taxon>
        <taxon>Mycobacteriaceae</taxon>
        <taxon>Mycobacterium</taxon>
    </lineage>
</organism>
<dbReference type="SUPFAM" id="SSF81606">
    <property type="entry name" value="PP2C-like"/>
    <property type="match status" value="1"/>
</dbReference>
<dbReference type="SUPFAM" id="SSF52091">
    <property type="entry name" value="SpoIIaa-like"/>
    <property type="match status" value="1"/>
</dbReference>
<evidence type="ECO:0000256" key="1">
    <source>
        <dbReference type="ARBA" id="ARBA00022801"/>
    </source>
</evidence>
<name>A0A0Q2U7G4_MYCGO</name>
<dbReference type="AlphaFoldDB" id="A0A0Q2U7G4"/>
<dbReference type="STRING" id="1778.A9W97_23440"/>
<accession>A0A0Q2U7G4</accession>
<dbReference type="Gene3D" id="3.60.40.10">
    <property type="entry name" value="PPM-type phosphatase domain"/>
    <property type="match status" value="1"/>
</dbReference>
<dbReference type="InterPro" id="IPR002645">
    <property type="entry name" value="STAS_dom"/>
</dbReference>
<protein>
    <recommendedName>
        <fullName evidence="2">STAS domain-containing protein</fullName>
    </recommendedName>
</protein>
<dbReference type="InterPro" id="IPR035965">
    <property type="entry name" value="PAS-like_dom_sf"/>
</dbReference>
<sequence length="656" mass="69525">MSESGHLDTLVGDAEVIRSVFDALDVMACCWQGPELRLVAANAAFRYVAGRDDVIGCTVSEVFPELDGQLMNPVIERVYASGRTEIGREWRVHWEHPASNRVEERWLSFVVTPHPVNRQWVLAYANDVTDQVLERELAGRRAAEAQRRYEATRDVVDELQRALLPLELPVVPHIDIAARYLTASRDQAAGGDWFDALPLDDGRMALVVGDVVGHGVAASAAMGQLRAALELALTTTADLGSAIAQVDAFAAKKAPLRAATVGIVVIDPRTADMEFCLCGHPPPVVVGADGNTRFLHQSGSAPLGVGHHHAVVGRPLKPGDVVLLYSDGLIERPGRTMAEGYAEVAQVAADAVANRVLPTGAAHSPAARACQLTVELLTRTGYDDDVTTLAVQLVAAPPPELTVSTLADDNGITDAVNGIRTWLTTIDISDEAALAIELAVNEAIANVAVHAYPDCAPGPLRITGRLQSGGVVEVCIGDDGQWRTPGIGDIGRGRGLAMMERLLDKVTISHDSASRPAQKGTVVTLRHKVSRPALVVSSGPGSSPSARTPHFYRAERHDEPGKATLTVTGAVDALTADQFNVDLSDAAQGGTVGLTVLLDQVTLLTSRGVRALFMMRDQLTAHQRPFTLVAATGSPAAVVLDLVGLSRSTDHQSGGS</sequence>
<dbReference type="GO" id="GO:0016791">
    <property type="term" value="F:phosphatase activity"/>
    <property type="evidence" value="ECO:0007669"/>
    <property type="project" value="TreeGrafter"/>
</dbReference>
<dbReference type="CDD" id="cd07043">
    <property type="entry name" value="STAS_anti-anti-sigma_factors"/>
    <property type="match status" value="1"/>
</dbReference>
<dbReference type="RefSeq" id="WP_055580490.1">
    <property type="nucleotide sequence ID" value="NZ_LKTM01000349.1"/>
</dbReference>
<dbReference type="SUPFAM" id="SSF55785">
    <property type="entry name" value="PYP-like sensor domain (PAS domain)"/>
    <property type="match status" value="1"/>
</dbReference>
<dbReference type="Proteomes" id="UP000051677">
    <property type="component" value="Unassembled WGS sequence"/>
</dbReference>
<dbReference type="InterPro" id="IPR013656">
    <property type="entry name" value="PAS_4"/>
</dbReference>
<dbReference type="PANTHER" id="PTHR43156">
    <property type="entry name" value="STAGE II SPORULATION PROTEIN E-RELATED"/>
    <property type="match status" value="1"/>
</dbReference>
<dbReference type="Pfam" id="PF13581">
    <property type="entry name" value="HATPase_c_2"/>
    <property type="match status" value="1"/>
</dbReference>
<proteinExistence type="predicted"/>
<dbReference type="SUPFAM" id="SSF55874">
    <property type="entry name" value="ATPase domain of HSP90 chaperone/DNA topoisomerase II/histidine kinase"/>
    <property type="match status" value="1"/>
</dbReference>
<evidence type="ECO:0000313" key="4">
    <source>
        <dbReference type="Proteomes" id="UP000051677"/>
    </source>
</evidence>